<reference evidence="3" key="1">
    <citation type="submission" date="2025-08" db="UniProtKB">
        <authorList>
            <consortium name="RefSeq"/>
        </authorList>
    </citation>
    <scope>IDENTIFICATION</scope>
    <source>
        <tissue evidence="3">Silk gland</tissue>
    </source>
</reference>
<proteinExistence type="predicted"/>
<evidence type="ECO:0000313" key="3">
    <source>
        <dbReference type="RefSeq" id="XP_028033914.1"/>
    </source>
</evidence>
<organism evidence="2 3">
    <name type="scientific">Bombyx mandarina</name>
    <name type="common">Wild silk moth</name>
    <name type="synonym">Wild silkworm</name>
    <dbReference type="NCBI Taxonomy" id="7092"/>
    <lineage>
        <taxon>Eukaryota</taxon>
        <taxon>Metazoa</taxon>
        <taxon>Ecdysozoa</taxon>
        <taxon>Arthropoda</taxon>
        <taxon>Hexapoda</taxon>
        <taxon>Insecta</taxon>
        <taxon>Pterygota</taxon>
        <taxon>Neoptera</taxon>
        <taxon>Endopterygota</taxon>
        <taxon>Lepidoptera</taxon>
        <taxon>Glossata</taxon>
        <taxon>Ditrysia</taxon>
        <taxon>Bombycoidea</taxon>
        <taxon>Bombycidae</taxon>
        <taxon>Bombycinae</taxon>
        <taxon>Bombyx</taxon>
    </lineage>
</organism>
<evidence type="ECO:0000256" key="1">
    <source>
        <dbReference type="SAM" id="SignalP"/>
    </source>
</evidence>
<dbReference type="Proteomes" id="UP000504629">
    <property type="component" value="Unplaced"/>
</dbReference>
<dbReference type="OrthoDB" id="7369356at2759"/>
<dbReference type="KEGG" id="bman:114245819"/>
<protein>
    <submittedName>
        <fullName evidence="3">Uncharacterized protein LOC114245819</fullName>
    </submittedName>
</protein>
<gene>
    <name evidence="3" type="primary">LOC114245819</name>
</gene>
<sequence>MASFYTGLLVLCVLSVIAESRVTRTKEFPLPPEGLSVEISVSSKSASHPFSSVKIDIDQQSKRVIVSNVRNHLKRHKGRKHKTTTETSILENRGGFPQGNCPDMWEWKSDMCLPIADYD</sequence>
<keyword evidence="2" id="KW-1185">Reference proteome</keyword>
<dbReference type="RefSeq" id="XP_028033914.1">
    <property type="nucleotide sequence ID" value="XM_028178113.1"/>
</dbReference>
<dbReference type="AlphaFoldDB" id="A0A6J2K0Q0"/>
<evidence type="ECO:0000313" key="2">
    <source>
        <dbReference type="Proteomes" id="UP000504629"/>
    </source>
</evidence>
<dbReference type="GeneID" id="114245819"/>
<feature type="chain" id="PRO_5026675177" evidence="1">
    <location>
        <begin position="21"/>
        <end position="119"/>
    </location>
</feature>
<keyword evidence="1" id="KW-0732">Signal</keyword>
<accession>A0A6J2K0Q0</accession>
<feature type="signal peptide" evidence="1">
    <location>
        <begin position="1"/>
        <end position="20"/>
    </location>
</feature>
<name>A0A6J2K0Q0_BOMMA</name>